<gene>
    <name evidence="8" type="ORF">H9814_06860</name>
</gene>
<dbReference type="InterPro" id="IPR020846">
    <property type="entry name" value="MFS_dom"/>
</dbReference>
<evidence type="ECO:0000256" key="4">
    <source>
        <dbReference type="ARBA" id="ARBA00022989"/>
    </source>
</evidence>
<feature type="transmembrane region" description="Helical" evidence="6">
    <location>
        <begin position="110"/>
        <end position="132"/>
    </location>
</feature>
<dbReference type="PANTHER" id="PTHR43124">
    <property type="entry name" value="PURINE EFFLUX PUMP PBUE"/>
    <property type="match status" value="1"/>
</dbReference>
<proteinExistence type="predicted"/>
<evidence type="ECO:0000256" key="3">
    <source>
        <dbReference type="ARBA" id="ARBA00022692"/>
    </source>
</evidence>
<feature type="domain" description="Major facilitator superfamily (MFS) profile" evidence="7">
    <location>
        <begin position="19"/>
        <end position="393"/>
    </location>
</feature>
<dbReference type="SUPFAM" id="SSF103473">
    <property type="entry name" value="MFS general substrate transporter"/>
    <property type="match status" value="1"/>
</dbReference>
<feature type="transmembrane region" description="Helical" evidence="6">
    <location>
        <begin position="214"/>
        <end position="234"/>
    </location>
</feature>
<evidence type="ECO:0000256" key="5">
    <source>
        <dbReference type="ARBA" id="ARBA00023136"/>
    </source>
</evidence>
<dbReference type="CDD" id="cd17324">
    <property type="entry name" value="MFS_NepI_like"/>
    <property type="match status" value="1"/>
</dbReference>
<evidence type="ECO:0000259" key="7">
    <source>
        <dbReference type="PROSITE" id="PS50850"/>
    </source>
</evidence>
<feature type="transmembrane region" description="Helical" evidence="6">
    <location>
        <begin position="254"/>
        <end position="273"/>
    </location>
</feature>
<dbReference type="AlphaFoldDB" id="A0A9D2E9H6"/>
<dbReference type="InterPro" id="IPR050189">
    <property type="entry name" value="MFS_Efflux_Transporters"/>
</dbReference>
<reference evidence="8" key="2">
    <citation type="submission" date="2021-04" db="EMBL/GenBank/DDBJ databases">
        <authorList>
            <person name="Gilroy R."/>
        </authorList>
    </citation>
    <scope>NUCLEOTIDE SEQUENCE</scope>
    <source>
        <strain evidence="8">ChiHjej9B8-1298</strain>
    </source>
</reference>
<feature type="transmembrane region" description="Helical" evidence="6">
    <location>
        <begin position="53"/>
        <end position="77"/>
    </location>
</feature>
<feature type="transmembrane region" description="Helical" evidence="6">
    <location>
        <begin position="280"/>
        <end position="298"/>
    </location>
</feature>
<dbReference type="EMBL" id="DXBX01000053">
    <property type="protein sequence ID" value="HIZ33242.1"/>
    <property type="molecule type" value="Genomic_DNA"/>
</dbReference>
<dbReference type="NCBIfam" id="NF002921">
    <property type="entry name" value="PRK03545.1"/>
    <property type="match status" value="1"/>
</dbReference>
<feature type="transmembrane region" description="Helical" evidence="6">
    <location>
        <begin position="144"/>
        <end position="165"/>
    </location>
</feature>
<dbReference type="InterPro" id="IPR036259">
    <property type="entry name" value="MFS_trans_sf"/>
</dbReference>
<evidence type="ECO:0000313" key="8">
    <source>
        <dbReference type="EMBL" id="HIZ33242.1"/>
    </source>
</evidence>
<comment type="caution">
    <text evidence="8">The sequence shown here is derived from an EMBL/GenBank/DDBJ whole genome shotgun (WGS) entry which is preliminary data.</text>
</comment>
<keyword evidence="5 6" id="KW-0472">Membrane</keyword>
<dbReference type="Gene3D" id="1.20.1250.20">
    <property type="entry name" value="MFS general substrate transporter like domains"/>
    <property type="match status" value="1"/>
</dbReference>
<accession>A0A9D2E9H6</accession>
<dbReference type="PROSITE" id="PS50850">
    <property type="entry name" value="MFS"/>
    <property type="match status" value="1"/>
</dbReference>
<keyword evidence="8" id="KW-0813">Transport</keyword>
<keyword evidence="2" id="KW-1003">Cell membrane</keyword>
<name>A0A9D2E9H6_9BACE</name>
<dbReference type="GO" id="GO:0005886">
    <property type="term" value="C:plasma membrane"/>
    <property type="evidence" value="ECO:0007669"/>
    <property type="project" value="UniProtKB-SubCell"/>
</dbReference>
<evidence type="ECO:0000256" key="2">
    <source>
        <dbReference type="ARBA" id="ARBA00022475"/>
    </source>
</evidence>
<reference evidence="8" key="1">
    <citation type="journal article" date="2021" name="PeerJ">
        <title>Extensive microbial diversity within the chicken gut microbiome revealed by metagenomics and culture.</title>
        <authorList>
            <person name="Gilroy R."/>
            <person name="Ravi A."/>
            <person name="Getino M."/>
            <person name="Pursley I."/>
            <person name="Horton D.L."/>
            <person name="Alikhan N.F."/>
            <person name="Baker D."/>
            <person name="Gharbi K."/>
            <person name="Hall N."/>
            <person name="Watson M."/>
            <person name="Adriaenssens E.M."/>
            <person name="Foster-Nyarko E."/>
            <person name="Jarju S."/>
            <person name="Secka A."/>
            <person name="Antonio M."/>
            <person name="Oren A."/>
            <person name="Chaudhuri R.R."/>
            <person name="La Ragione R."/>
            <person name="Hildebrand F."/>
            <person name="Pallen M.J."/>
        </authorList>
    </citation>
    <scope>NUCLEOTIDE SEQUENCE</scope>
    <source>
        <strain evidence="8">ChiHjej9B8-1298</strain>
    </source>
</reference>
<keyword evidence="8" id="KW-0762">Sugar transport</keyword>
<evidence type="ECO:0000256" key="6">
    <source>
        <dbReference type="SAM" id="Phobius"/>
    </source>
</evidence>
<dbReference type="GO" id="GO:0022857">
    <property type="term" value="F:transmembrane transporter activity"/>
    <property type="evidence" value="ECO:0007669"/>
    <property type="project" value="InterPro"/>
</dbReference>
<dbReference type="InterPro" id="IPR011701">
    <property type="entry name" value="MFS"/>
</dbReference>
<comment type="subcellular location">
    <subcellularLocation>
        <location evidence="1">Cell membrane</location>
        <topology evidence="1">Multi-pass membrane protein</topology>
    </subcellularLocation>
</comment>
<keyword evidence="4 6" id="KW-1133">Transmembrane helix</keyword>
<dbReference type="PANTHER" id="PTHR43124:SF4">
    <property type="entry name" value="SUGAR EFFLUX TRANSPORTER"/>
    <property type="match status" value="1"/>
</dbReference>
<feature type="transmembrane region" description="Helical" evidence="6">
    <location>
        <begin position="304"/>
        <end position="324"/>
    </location>
</feature>
<dbReference type="Pfam" id="PF07690">
    <property type="entry name" value="MFS_1"/>
    <property type="match status" value="1"/>
</dbReference>
<feature type="transmembrane region" description="Helical" evidence="6">
    <location>
        <begin position="84"/>
        <end position="104"/>
    </location>
</feature>
<evidence type="ECO:0000313" key="9">
    <source>
        <dbReference type="Proteomes" id="UP000824028"/>
    </source>
</evidence>
<dbReference type="Proteomes" id="UP000824028">
    <property type="component" value="Unassembled WGS sequence"/>
</dbReference>
<sequence length="395" mass="43118">MKKNDAATQQGSTMRKWLLLFIMAYTAFVFNTTEFIPIGLMTNIAADFGITEAHASLLITVYAWFVAIMSLPLMLAVGRLNFRTVLLCVVAFFVVSHLLSAMATSFNQLLLARLGAATAHAIFWSIASPLAVHIAPEGKRQTALSMLVTGISLAIIAGMPLGRIIGLHLSWRATFVCIGAAALLAFVLFAFLFPPVPNNQNASVKSVPQLFKTPIIKGLYIFTFIAVAAHYTGYSYIEPFMKQVVGMADDMTTFTLILFGLAGIGASVLFSRYFDGRRRLFLYTVAAGIALMLFLMRFTAADPYVFMAHCMVWGLIFTMFNLVVEFEVIRNAPQATTVAVAIFSSIFNIGIGCGAVIGGAAQSRLPLKDIGFVGGVIAILSLLYVWRRLACRFNH</sequence>
<protein>
    <submittedName>
        <fullName evidence="8">Sugar transporter</fullName>
    </submittedName>
</protein>
<keyword evidence="3 6" id="KW-0812">Transmembrane</keyword>
<feature type="transmembrane region" description="Helical" evidence="6">
    <location>
        <begin position="20"/>
        <end position="41"/>
    </location>
</feature>
<organism evidence="8 9">
    <name type="scientific">Candidatus Bacteroides merdigallinarum</name>
    <dbReference type="NCBI Taxonomy" id="2838473"/>
    <lineage>
        <taxon>Bacteria</taxon>
        <taxon>Pseudomonadati</taxon>
        <taxon>Bacteroidota</taxon>
        <taxon>Bacteroidia</taxon>
        <taxon>Bacteroidales</taxon>
        <taxon>Bacteroidaceae</taxon>
        <taxon>Bacteroides</taxon>
    </lineage>
</organism>
<evidence type="ECO:0000256" key="1">
    <source>
        <dbReference type="ARBA" id="ARBA00004651"/>
    </source>
</evidence>
<feature type="transmembrane region" description="Helical" evidence="6">
    <location>
        <begin position="336"/>
        <end position="358"/>
    </location>
</feature>
<feature type="transmembrane region" description="Helical" evidence="6">
    <location>
        <begin position="370"/>
        <end position="386"/>
    </location>
</feature>
<feature type="transmembrane region" description="Helical" evidence="6">
    <location>
        <begin position="171"/>
        <end position="193"/>
    </location>
</feature>